<evidence type="ECO:0000313" key="1">
    <source>
        <dbReference type="EMBL" id="GFD56430.1"/>
    </source>
</evidence>
<feature type="non-terminal residue" evidence="1">
    <location>
        <position position="91"/>
    </location>
</feature>
<dbReference type="EMBL" id="BKCJ011829265">
    <property type="protein sequence ID" value="GFD56430.1"/>
    <property type="molecule type" value="Genomic_DNA"/>
</dbReference>
<name>A0A699XDD7_TANCI</name>
<gene>
    <name evidence="1" type="ORF">Tci_928399</name>
</gene>
<accession>A0A699XDD7</accession>
<reference evidence="1" key="1">
    <citation type="journal article" date="2019" name="Sci. Rep.">
        <title>Draft genome of Tanacetum cinerariifolium, the natural source of mosquito coil.</title>
        <authorList>
            <person name="Yamashiro T."/>
            <person name="Shiraishi A."/>
            <person name="Satake H."/>
            <person name="Nakayama K."/>
        </authorList>
    </citation>
    <scope>NUCLEOTIDE SEQUENCE</scope>
</reference>
<organism evidence="1">
    <name type="scientific">Tanacetum cinerariifolium</name>
    <name type="common">Dalmatian daisy</name>
    <name type="synonym">Chrysanthemum cinerariifolium</name>
    <dbReference type="NCBI Taxonomy" id="118510"/>
    <lineage>
        <taxon>Eukaryota</taxon>
        <taxon>Viridiplantae</taxon>
        <taxon>Streptophyta</taxon>
        <taxon>Embryophyta</taxon>
        <taxon>Tracheophyta</taxon>
        <taxon>Spermatophyta</taxon>
        <taxon>Magnoliopsida</taxon>
        <taxon>eudicotyledons</taxon>
        <taxon>Gunneridae</taxon>
        <taxon>Pentapetalae</taxon>
        <taxon>asterids</taxon>
        <taxon>campanulids</taxon>
        <taxon>Asterales</taxon>
        <taxon>Asteraceae</taxon>
        <taxon>Asteroideae</taxon>
        <taxon>Anthemideae</taxon>
        <taxon>Anthemidinae</taxon>
        <taxon>Tanacetum</taxon>
    </lineage>
</organism>
<sequence>LKGMIKLLEDKNKGNAELFGDDALIKRMSIEIREEAQVERSTELGSNETEELVNVLTFMEAVNILTSGVTAINVPPIAGISTVGVPTVNGR</sequence>
<dbReference type="AlphaFoldDB" id="A0A699XDD7"/>
<proteinExistence type="predicted"/>
<feature type="non-terminal residue" evidence="1">
    <location>
        <position position="1"/>
    </location>
</feature>
<comment type="caution">
    <text evidence="1">The sequence shown here is derived from an EMBL/GenBank/DDBJ whole genome shotgun (WGS) entry which is preliminary data.</text>
</comment>
<protein>
    <submittedName>
        <fullName evidence="1">Uncharacterized protein</fullName>
    </submittedName>
</protein>